<organism evidence="4 5">
    <name type="scientific">Cryptolaemus montrouzieri</name>
    <dbReference type="NCBI Taxonomy" id="559131"/>
    <lineage>
        <taxon>Eukaryota</taxon>
        <taxon>Metazoa</taxon>
        <taxon>Ecdysozoa</taxon>
        <taxon>Arthropoda</taxon>
        <taxon>Hexapoda</taxon>
        <taxon>Insecta</taxon>
        <taxon>Pterygota</taxon>
        <taxon>Neoptera</taxon>
        <taxon>Endopterygota</taxon>
        <taxon>Coleoptera</taxon>
        <taxon>Polyphaga</taxon>
        <taxon>Cucujiformia</taxon>
        <taxon>Coccinelloidea</taxon>
        <taxon>Coccinellidae</taxon>
        <taxon>Scymninae</taxon>
        <taxon>Scymnini</taxon>
        <taxon>Cryptolaemus</taxon>
    </lineage>
</organism>
<dbReference type="Proteomes" id="UP001516400">
    <property type="component" value="Unassembled WGS sequence"/>
</dbReference>
<dbReference type="PANTHER" id="PTHR11875">
    <property type="entry name" value="TESTIS-SPECIFIC Y-ENCODED PROTEIN"/>
    <property type="match status" value="1"/>
</dbReference>
<accession>A0ABD2PG33</accession>
<reference evidence="4 5" key="1">
    <citation type="journal article" date="2021" name="BMC Biol.">
        <title>Horizontally acquired antibacterial genes associated with adaptive radiation of ladybird beetles.</title>
        <authorList>
            <person name="Li H.S."/>
            <person name="Tang X.F."/>
            <person name="Huang Y.H."/>
            <person name="Xu Z.Y."/>
            <person name="Chen M.L."/>
            <person name="Du X.Y."/>
            <person name="Qiu B.Y."/>
            <person name="Chen P.T."/>
            <person name="Zhang W."/>
            <person name="Slipinski A."/>
            <person name="Escalona H.E."/>
            <person name="Waterhouse R.M."/>
            <person name="Zwick A."/>
            <person name="Pang H."/>
        </authorList>
    </citation>
    <scope>NUCLEOTIDE SEQUENCE [LARGE SCALE GENOMIC DNA]</scope>
    <source>
        <strain evidence="4">SYSU2018</strain>
    </source>
</reference>
<evidence type="ECO:0000313" key="4">
    <source>
        <dbReference type="EMBL" id="KAL3289757.1"/>
    </source>
</evidence>
<evidence type="ECO:0000256" key="1">
    <source>
        <dbReference type="ARBA" id="ARBA00009947"/>
    </source>
</evidence>
<comment type="caution">
    <text evidence="4">The sequence shown here is derived from an EMBL/GenBank/DDBJ whole genome shotgun (WGS) entry which is preliminary data.</text>
</comment>
<proteinExistence type="inferred from homology"/>
<name>A0ABD2PG33_9CUCU</name>
<sequence>MLKMSHDSSKKMKKVCSSIEGGSDLDVAIQKNLEAVDVFQIEIDNLNMKASEEILKIEQKYNQQRKPIFKKRGEVIKNIQNFWFTAIMNHPDLSSIVDEREEECLQFLNKIEVEEFEDIRSGYQIEFHFDENPFFENAVLIKEFHLEPVGSPNSQSTQIKWKDNNDLTKNTDNNFGKSGGRKRRLESKSFFLWFIDNVDPVSDDIAEIFKDDLWQNPLQYYLVPDIEETNAPENDEDSDSSSVVEIQETEEQ</sequence>
<dbReference type="FunFam" id="3.30.1120.90:FF:000002">
    <property type="entry name" value="Testis-specific Y-encoded-like protein 2"/>
    <property type="match status" value="1"/>
</dbReference>
<dbReference type="InterPro" id="IPR002164">
    <property type="entry name" value="NAP_family"/>
</dbReference>
<evidence type="ECO:0000256" key="2">
    <source>
        <dbReference type="RuleBase" id="RU003876"/>
    </source>
</evidence>
<dbReference type="AlphaFoldDB" id="A0ABD2PG33"/>
<dbReference type="Pfam" id="PF00956">
    <property type="entry name" value="NAP"/>
    <property type="match status" value="1"/>
</dbReference>
<gene>
    <name evidence="4" type="ORF">HHI36_023152</name>
</gene>
<dbReference type="Gene3D" id="3.30.1120.90">
    <property type="entry name" value="Nucleosome assembly protein"/>
    <property type="match status" value="1"/>
</dbReference>
<keyword evidence="5" id="KW-1185">Reference proteome</keyword>
<evidence type="ECO:0000256" key="3">
    <source>
        <dbReference type="SAM" id="MobiDB-lite"/>
    </source>
</evidence>
<dbReference type="Gene3D" id="1.20.5.1500">
    <property type="match status" value="1"/>
</dbReference>
<feature type="compositionally biased region" description="Acidic residues" evidence="3">
    <location>
        <begin position="227"/>
        <end position="239"/>
    </location>
</feature>
<dbReference type="EMBL" id="JABFTP020000186">
    <property type="protein sequence ID" value="KAL3289757.1"/>
    <property type="molecule type" value="Genomic_DNA"/>
</dbReference>
<evidence type="ECO:0000313" key="5">
    <source>
        <dbReference type="Proteomes" id="UP001516400"/>
    </source>
</evidence>
<dbReference type="SUPFAM" id="SSF143113">
    <property type="entry name" value="NAP-like"/>
    <property type="match status" value="1"/>
</dbReference>
<feature type="region of interest" description="Disordered" evidence="3">
    <location>
        <begin position="227"/>
        <end position="252"/>
    </location>
</feature>
<protein>
    <submittedName>
        <fullName evidence="4">Uncharacterized protein</fullName>
    </submittedName>
</protein>
<comment type="similarity">
    <text evidence="1 2">Belongs to the nucleosome assembly protein (NAP) family.</text>
</comment>
<dbReference type="InterPro" id="IPR037231">
    <property type="entry name" value="NAP-like_sf"/>
</dbReference>